<dbReference type="InterPro" id="IPR036388">
    <property type="entry name" value="WH-like_DNA-bd_sf"/>
</dbReference>
<dbReference type="InterPro" id="IPR036390">
    <property type="entry name" value="WH_DNA-bd_sf"/>
</dbReference>
<dbReference type="Proteomes" id="UP000295008">
    <property type="component" value="Unassembled WGS sequence"/>
</dbReference>
<keyword evidence="3" id="KW-0804">Transcription</keyword>
<proteinExistence type="predicted"/>
<dbReference type="GO" id="GO:0003700">
    <property type="term" value="F:DNA-binding transcription factor activity"/>
    <property type="evidence" value="ECO:0007669"/>
    <property type="project" value="InterPro"/>
</dbReference>
<evidence type="ECO:0000313" key="6">
    <source>
        <dbReference type="Proteomes" id="UP000295008"/>
    </source>
</evidence>
<comment type="caution">
    <text evidence="5">The sequence shown here is derived from an EMBL/GenBank/DDBJ whole genome shotgun (WGS) entry which is preliminary data.</text>
</comment>
<dbReference type="InterPro" id="IPR014036">
    <property type="entry name" value="DeoR-like_C"/>
</dbReference>
<dbReference type="Gene3D" id="3.40.50.1360">
    <property type="match status" value="1"/>
</dbReference>
<keyword evidence="6" id="KW-1185">Reference proteome</keyword>
<evidence type="ECO:0000256" key="2">
    <source>
        <dbReference type="ARBA" id="ARBA00023125"/>
    </source>
</evidence>
<name>A0A4R1QPQ4_HYDET</name>
<protein>
    <submittedName>
        <fullName evidence="5">DeoR family transcriptional regulator</fullName>
    </submittedName>
</protein>
<evidence type="ECO:0000256" key="3">
    <source>
        <dbReference type="ARBA" id="ARBA00023163"/>
    </source>
</evidence>
<dbReference type="InterPro" id="IPR018356">
    <property type="entry name" value="Tscrpt_reg_HTH_DeoR_CS"/>
</dbReference>
<dbReference type="SMART" id="SM01134">
    <property type="entry name" value="DeoRC"/>
    <property type="match status" value="1"/>
</dbReference>
<dbReference type="PRINTS" id="PR00037">
    <property type="entry name" value="HTHLACR"/>
</dbReference>
<organism evidence="5 6">
    <name type="scientific">Hydrogenispora ethanolica</name>
    <dbReference type="NCBI Taxonomy" id="1082276"/>
    <lineage>
        <taxon>Bacteria</taxon>
        <taxon>Bacillati</taxon>
        <taxon>Bacillota</taxon>
        <taxon>Hydrogenispora</taxon>
    </lineage>
</organism>
<dbReference type="AlphaFoldDB" id="A0A4R1QPQ4"/>
<dbReference type="InterPro" id="IPR037171">
    <property type="entry name" value="NagB/RpiA_transferase-like"/>
</dbReference>
<gene>
    <name evidence="5" type="ORF">EDC14_10595</name>
</gene>
<accession>A0A4R1QPQ4</accession>
<keyword evidence="2" id="KW-0238">DNA-binding</keyword>
<dbReference type="Gene3D" id="1.10.10.10">
    <property type="entry name" value="Winged helix-like DNA-binding domain superfamily/Winged helix DNA-binding domain"/>
    <property type="match status" value="1"/>
</dbReference>
<sequence length="258" mass="28333">MTAASERKQRIKSLLDKEQEITVAQLSLVLNVSQVTVRKDLQELERSGELRRTHGGAVSTAQAVTPASFHARMKDCQSAKEKIGIECAKRIHSKEIIMMANGTTTFQVARSIQDVTDVVVITDSIPISVELASKPGMEIVLIGGNLSKSHLQLTGPLAEHNLAQFKAHRAIIGVTGLHLDFGITDGNFYLAQIKKLMLESSEQKIVVCDSTKIGKFSHAFVTLLEKIDVVITDSNLDQNAKERLEQYGTEVIQVDLSK</sequence>
<evidence type="ECO:0000256" key="1">
    <source>
        <dbReference type="ARBA" id="ARBA00023015"/>
    </source>
</evidence>
<dbReference type="PROSITE" id="PS51000">
    <property type="entry name" value="HTH_DEOR_2"/>
    <property type="match status" value="1"/>
</dbReference>
<dbReference type="Pfam" id="PF00455">
    <property type="entry name" value="DeoRC"/>
    <property type="match status" value="1"/>
</dbReference>
<dbReference type="PANTHER" id="PTHR30363">
    <property type="entry name" value="HTH-TYPE TRANSCRIPTIONAL REGULATOR SRLR-RELATED"/>
    <property type="match status" value="1"/>
</dbReference>
<dbReference type="SMART" id="SM00420">
    <property type="entry name" value="HTH_DEOR"/>
    <property type="match status" value="1"/>
</dbReference>
<dbReference type="InterPro" id="IPR050313">
    <property type="entry name" value="Carb_Metab_HTH_regulators"/>
</dbReference>
<dbReference type="PROSITE" id="PS00894">
    <property type="entry name" value="HTH_DEOR_1"/>
    <property type="match status" value="1"/>
</dbReference>
<dbReference type="InterPro" id="IPR001034">
    <property type="entry name" value="DeoR_HTH"/>
</dbReference>
<reference evidence="5 6" key="1">
    <citation type="submission" date="2019-03" db="EMBL/GenBank/DDBJ databases">
        <title>Genomic Encyclopedia of Type Strains, Phase IV (KMG-IV): sequencing the most valuable type-strain genomes for metagenomic binning, comparative biology and taxonomic classification.</title>
        <authorList>
            <person name="Goeker M."/>
        </authorList>
    </citation>
    <scope>NUCLEOTIDE SEQUENCE [LARGE SCALE GENOMIC DNA]</scope>
    <source>
        <strain evidence="5 6">LX-B</strain>
    </source>
</reference>
<evidence type="ECO:0000259" key="4">
    <source>
        <dbReference type="PROSITE" id="PS51000"/>
    </source>
</evidence>
<evidence type="ECO:0000313" key="5">
    <source>
        <dbReference type="EMBL" id="TCL54863.1"/>
    </source>
</evidence>
<dbReference type="PANTHER" id="PTHR30363:SF44">
    <property type="entry name" value="AGA OPERON TRANSCRIPTIONAL REPRESSOR-RELATED"/>
    <property type="match status" value="1"/>
</dbReference>
<dbReference type="EMBL" id="SLUN01000059">
    <property type="protein sequence ID" value="TCL54863.1"/>
    <property type="molecule type" value="Genomic_DNA"/>
</dbReference>
<dbReference type="Pfam" id="PF08220">
    <property type="entry name" value="HTH_DeoR"/>
    <property type="match status" value="1"/>
</dbReference>
<dbReference type="GO" id="GO:0003677">
    <property type="term" value="F:DNA binding"/>
    <property type="evidence" value="ECO:0007669"/>
    <property type="project" value="UniProtKB-KW"/>
</dbReference>
<keyword evidence="1" id="KW-0805">Transcription regulation</keyword>
<dbReference type="SUPFAM" id="SSF100950">
    <property type="entry name" value="NagB/RpiA/CoA transferase-like"/>
    <property type="match status" value="1"/>
</dbReference>
<dbReference type="SUPFAM" id="SSF46785">
    <property type="entry name" value="Winged helix' DNA-binding domain"/>
    <property type="match status" value="1"/>
</dbReference>
<feature type="domain" description="HTH deoR-type" evidence="4">
    <location>
        <begin position="4"/>
        <end position="59"/>
    </location>
</feature>